<organism evidence="4 5">
    <name type="scientific">Apiospora marii</name>
    <dbReference type="NCBI Taxonomy" id="335849"/>
    <lineage>
        <taxon>Eukaryota</taxon>
        <taxon>Fungi</taxon>
        <taxon>Dikarya</taxon>
        <taxon>Ascomycota</taxon>
        <taxon>Pezizomycotina</taxon>
        <taxon>Sordariomycetes</taxon>
        <taxon>Xylariomycetidae</taxon>
        <taxon>Amphisphaeriales</taxon>
        <taxon>Apiosporaceae</taxon>
        <taxon>Apiospora</taxon>
    </lineage>
</organism>
<dbReference type="SMART" id="SM00248">
    <property type="entry name" value="ANK"/>
    <property type="match status" value="4"/>
</dbReference>
<keyword evidence="5" id="KW-1185">Reference proteome</keyword>
<proteinExistence type="predicted"/>
<dbReference type="PROSITE" id="PS50297">
    <property type="entry name" value="ANK_REP_REGION"/>
    <property type="match status" value="1"/>
</dbReference>
<dbReference type="PROSITE" id="PS50088">
    <property type="entry name" value="ANK_REPEAT"/>
    <property type="match status" value="1"/>
</dbReference>
<name>A0ABR1RD25_9PEZI</name>
<dbReference type="InterPro" id="IPR002110">
    <property type="entry name" value="Ankyrin_rpt"/>
</dbReference>
<sequence length="238" mass="26532">MRMPWPDKFEQLRVKLFPESNYRDLERGARPTECLMWNAYTGNLAMVTYQIDRGAQVVPLDFRFNGYMNRANALSAAVMGGHEMIVKFLLEYAGAESVKPVAGVESALSLATARGSVSMVGMLLEHGANPDVPDTGRPPPVVMAVLMERTDILNLLRGHGARLDTPETGAWAMAVAKMHGLSSMVEYLVRNKVDEDEVYHDVPNRPSISPRYRLYWPGVQIIDDEDLLAWGAAHDDED</sequence>
<dbReference type="PANTHER" id="PTHR24198:SF165">
    <property type="entry name" value="ANKYRIN REPEAT-CONTAINING PROTEIN-RELATED"/>
    <property type="match status" value="1"/>
</dbReference>
<comment type="caution">
    <text evidence="4">The sequence shown here is derived from an EMBL/GenBank/DDBJ whole genome shotgun (WGS) entry which is preliminary data.</text>
</comment>
<evidence type="ECO:0000256" key="1">
    <source>
        <dbReference type="ARBA" id="ARBA00022737"/>
    </source>
</evidence>
<evidence type="ECO:0000313" key="4">
    <source>
        <dbReference type="EMBL" id="KAK8008395.1"/>
    </source>
</evidence>
<dbReference type="EMBL" id="JAQQWI010000016">
    <property type="protein sequence ID" value="KAK8008395.1"/>
    <property type="molecule type" value="Genomic_DNA"/>
</dbReference>
<evidence type="ECO:0000313" key="5">
    <source>
        <dbReference type="Proteomes" id="UP001396898"/>
    </source>
</evidence>
<keyword evidence="2 3" id="KW-0040">ANK repeat</keyword>
<protein>
    <recommendedName>
        <fullName evidence="6">Ankyrin</fullName>
    </recommendedName>
</protein>
<dbReference type="PANTHER" id="PTHR24198">
    <property type="entry name" value="ANKYRIN REPEAT AND PROTEIN KINASE DOMAIN-CONTAINING PROTEIN"/>
    <property type="match status" value="1"/>
</dbReference>
<evidence type="ECO:0000256" key="2">
    <source>
        <dbReference type="ARBA" id="ARBA00023043"/>
    </source>
</evidence>
<dbReference type="Proteomes" id="UP001396898">
    <property type="component" value="Unassembled WGS sequence"/>
</dbReference>
<accession>A0ABR1RD25</accession>
<dbReference type="Gene3D" id="1.25.40.20">
    <property type="entry name" value="Ankyrin repeat-containing domain"/>
    <property type="match status" value="1"/>
</dbReference>
<dbReference type="InterPro" id="IPR036770">
    <property type="entry name" value="Ankyrin_rpt-contain_sf"/>
</dbReference>
<reference evidence="4 5" key="1">
    <citation type="submission" date="2023-01" db="EMBL/GenBank/DDBJ databases">
        <title>Analysis of 21 Apiospora genomes using comparative genomics revels a genus with tremendous synthesis potential of carbohydrate active enzymes and secondary metabolites.</title>
        <authorList>
            <person name="Sorensen T."/>
        </authorList>
    </citation>
    <scope>NUCLEOTIDE SEQUENCE [LARGE SCALE GENOMIC DNA]</scope>
    <source>
        <strain evidence="4 5">CBS 20057</strain>
    </source>
</reference>
<keyword evidence="1" id="KW-0677">Repeat</keyword>
<gene>
    <name evidence="4" type="ORF">PG991_010946</name>
</gene>
<dbReference type="SUPFAM" id="SSF48403">
    <property type="entry name" value="Ankyrin repeat"/>
    <property type="match status" value="1"/>
</dbReference>
<evidence type="ECO:0000256" key="3">
    <source>
        <dbReference type="PROSITE-ProRule" id="PRU00023"/>
    </source>
</evidence>
<dbReference type="Pfam" id="PF12796">
    <property type="entry name" value="Ank_2"/>
    <property type="match status" value="1"/>
</dbReference>
<feature type="repeat" description="ANK" evidence="3">
    <location>
        <begin position="103"/>
        <end position="135"/>
    </location>
</feature>
<evidence type="ECO:0008006" key="6">
    <source>
        <dbReference type="Google" id="ProtNLM"/>
    </source>
</evidence>